<dbReference type="PRINTS" id="PR00320">
    <property type="entry name" value="GPROTEINBRPT"/>
</dbReference>
<name>A0A9W8HUZ1_9FUNG</name>
<dbReference type="PROSITE" id="PS50294">
    <property type="entry name" value="WD_REPEATS_REGION"/>
    <property type="match status" value="3"/>
</dbReference>
<evidence type="ECO:0008006" key="9">
    <source>
        <dbReference type="Google" id="ProtNLM"/>
    </source>
</evidence>
<feature type="repeat" description="WD" evidence="6">
    <location>
        <begin position="94"/>
        <end position="136"/>
    </location>
</feature>
<keyword evidence="2 6" id="KW-0853">WD repeat</keyword>
<comment type="pathway">
    <text evidence="1">Protein modification; protein ubiquitination.</text>
</comment>
<dbReference type="SUPFAM" id="SSF50978">
    <property type="entry name" value="WD40 repeat-like"/>
    <property type="match status" value="1"/>
</dbReference>
<keyword evidence="8" id="KW-1185">Reference proteome</keyword>
<dbReference type="InterPro" id="IPR015943">
    <property type="entry name" value="WD40/YVTN_repeat-like_dom_sf"/>
</dbReference>
<dbReference type="PANTHER" id="PTHR22852">
    <property type="entry name" value="LETHAL 2 DENTICLELESS PROTEIN RETINOIC ACID-REGULATED NUCLEAR MATRIX-ASSOCIATED PROTEIN"/>
    <property type="match status" value="1"/>
</dbReference>
<evidence type="ECO:0000256" key="2">
    <source>
        <dbReference type="ARBA" id="ARBA00022574"/>
    </source>
</evidence>
<reference evidence="7" key="1">
    <citation type="submission" date="2022-07" db="EMBL/GenBank/DDBJ databases">
        <title>Phylogenomic reconstructions and comparative analyses of Kickxellomycotina fungi.</title>
        <authorList>
            <person name="Reynolds N.K."/>
            <person name="Stajich J.E."/>
            <person name="Barry K."/>
            <person name="Grigoriev I.V."/>
            <person name="Crous P."/>
            <person name="Smith M.E."/>
        </authorList>
    </citation>
    <scope>NUCLEOTIDE SEQUENCE</scope>
    <source>
        <strain evidence="7">NRRL 1565</strain>
    </source>
</reference>
<dbReference type="OrthoDB" id="2096344at2759"/>
<evidence type="ECO:0000256" key="4">
    <source>
        <dbReference type="ARBA" id="ARBA00022786"/>
    </source>
</evidence>
<keyword evidence="4" id="KW-0833">Ubl conjugation pathway</keyword>
<evidence type="ECO:0000256" key="5">
    <source>
        <dbReference type="ARBA" id="ARBA00038344"/>
    </source>
</evidence>
<dbReference type="GO" id="GO:0043161">
    <property type="term" value="P:proteasome-mediated ubiquitin-dependent protein catabolic process"/>
    <property type="evidence" value="ECO:0007669"/>
    <property type="project" value="TreeGrafter"/>
</dbReference>
<gene>
    <name evidence="7" type="ORF">H4R20_003581</name>
</gene>
<accession>A0A9W8HUZ1</accession>
<comment type="similarity">
    <text evidence="5">Belongs to the WD repeat cdt2 family.</text>
</comment>
<dbReference type="GO" id="GO:0005634">
    <property type="term" value="C:nucleus"/>
    <property type="evidence" value="ECO:0007669"/>
    <property type="project" value="TreeGrafter"/>
</dbReference>
<protein>
    <recommendedName>
        <fullName evidence="9">WD40 repeat-like protein</fullName>
    </recommendedName>
</protein>
<dbReference type="SMART" id="SM00320">
    <property type="entry name" value="WD40"/>
    <property type="match status" value="6"/>
</dbReference>
<evidence type="ECO:0000256" key="3">
    <source>
        <dbReference type="ARBA" id="ARBA00022737"/>
    </source>
</evidence>
<dbReference type="InterPro" id="IPR036322">
    <property type="entry name" value="WD40_repeat_dom_sf"/>
</dbReference>
<proteinExistence type="inferred from homology"/>
<feature type="repeat" description="WD" evidence="6">
    <location>
        <begin position="52"/>
        <end position="93"/>
    </location>
</feature>
<feature type="repeat" description="WD" evidence="6">
    <location>
        <begin position="317"/>
        <end position="351"/>
    </location>
</feature>
<dbReference type="Gene3D" id="2.130.10.10">
    <property type="entry name" value="YVTN repeat-like/Quinoprotein amine dehydrogenase"/>
    <property type="match status" value="3"/>
</dbReference>
<comment type="caution">
    <text evidence="7">The sequence shown here is derived from an EMBL/GenBank/DDBJ whole genome shotgun (WGS) entry which is preliminary data.</text>
</comment>
<dbReference type="GO" id="GO:0030674">
    <property type="term" value="F:protein-macromolecule adaptor activity"/>
    <property type="evidence" value="ECO:0007669"/>
    <property type="project" value="TreeGrafter"/>
</dbReference>
<dbReference type="EMBL" id="JANBUO010000774">
    <property type="protein sequence ID" value="KAJ2801678.1"/>
    <property type="molecule type" value="Genomic_DNA"/>
</dbReference>
<dbReference type="PROSITE" id="PS50082">
    <property type="entry name" value="WD_REPEATS_2"/>
    <property type="match status" value="3"/>
</dbReference>
<evidence type="ECO:0000313" key="8">
    <source>
        <dbReference type="Proteomes" id="UP001140094"/>
    </source>
</evidence>
<evidence type="ECO:0000313" key="7">
    <source>
        <dbReference type="EMBL" id="KAJ2801678.1"/>
    </source>
</evidence>
<dbReference type="InterPro" id="IPR020472">
    <property type="entry name" value="WD40_PAC1"/>
</dbReference>
<keyword evidence="3" id="KW-0677">Repeat</keyword>
<dbReference type="AlphaFoldDB" id="A0A9W8HUZ1"/>
<sequence length="383" mass="41442">MPLACKYSSVAGAHGSRLALADEGGHVSIFDTLNIDTSESAADAGLQPIARWRAHDNAVFDVEWSADNTQFVTASADECCRLWDVESQQQLGSFVGHSQTVRAVSWRHEDQHCFATASRDGAVMMWDTRCNKTLCDDGYVHRPVNTINRAHYGVWSSKLSARGKKHITGGSVTAIQHLRHNTHLIASAGSTSEVVKYWDVRMKAAPRASALPTPVASSLLLSSTKRSRGTSSLVLDPDGTRLYAACNDNRLYVHNALAPGLPIAQLSAPEFECQSFNIGSAASPCGRHLAAGSSNGNVVVWELDRFGCNSSGRRAVLQGHTKEAGCIAWYPGKDRAQLATCGDDGILRIWDENQMLADAAQTDPAKRFFWGTSKVHNPAQPAL</sequence>
<evidence type="ECO:0000256" key="1">
    <source>
        <dbReference type="ARBA" id="ARBA00004906"/>
    </source>
</evidence>
<organism evidence="7 8">
    <name type="scientific">Coemansia guatemalensis</name>
    <dbReference type="NCBI Taxonomy" id="2761395"/>
    <lineage>
        <taxon>Eukaryota</taxon>
        <taxon>Fungi</taxon>
        <taxon>Fungi incertae sedis</taxon>
        <taxon>Zoopagomycota</taxon>
        <taxon>Kickxellomycotina</taxon>
        <taxon>Kickxellomycetes</taxon>
        <taxon>Kickxellales</taxon>
        <taxon>Kickxellaceae</taxon>
        <taxon>Coemansia</taxon>
    </lineage>
</organism>
<dbReference type="Proteomes" id="UP001140094">
    <property type="component" value="Unassembled WGS sequence"/>
</dbReference>
<evidence type="ECO:0000256" key="6">
    <source>
        <dbReference type="PROSITE-ProRule" id="PRU00221"/>
    </source>
</evidence>
<dbReference type="PANTHER" id="PTHR22852:SF0">
    <property type="entry name" value="DENTICLELESS PROTEIN HOMOLOG"/>
    <property type="match status" value="1"/>
</dbReference>
<dbReference type="InterPro" id="IPR051865">
    <property type="entry name" value="WD-repeat_CDT2_adapter"/>
</dbReference>
<dbReference type="InterPro" id="IPR001680">
    <property type="entry name" value="WD40_rpt"/>
</dbReference>
<dbReference type="Pfam" id="PF00400">
    <property type="entry name" value="WD40"/>
    <property type="match status" value="4"/>
</dbReference>